<proteinExistence type="predicted"/>
<dbReference type="Proteomes" id="UP000265515">
    <property type="component" value="Unassembled WGS sequence"/>
</dbReference>
<keyword evidence="3" id="KW-1185">Reference proteome</keyword>
<evidence type="ECO:0000313" key="2">
    <source>
        <dbReference type="EMBL" id="GBG66448.1"/>
    </source>
</evidence>
<dbReference type="OrthoDB" id="425619at2759"/>
<name>A0A388K8R7_CHABU</name>
<dbReference type="EMBL" id="BFEA01000074">
    <property type="protein sequence ID" value="GBG66448.1"/>
    <property type="molecule type" value="Genomic_DNA"/>
</dbReference>
<feature type="compositionally biased region" description="Basic and acidic residues" evidence="1">
    <location>
        <begin position="9"/>
        <end position="56"/>
    </location>
</feature>
<feature type="compositionally biased region" description="Basic and acidic residues" evidence="1">
    <location>
        <begin position="151"/>
        <end position="190"/>
    </location>
</feature>
<protein>
    <recommendedName>
        <fullName evidence="4">CCHC-type domain-containing protein</fullName>
    </recommendedName>
</protein>
<dbReference type="Gramene" id="GBG66448">
    <property type="protein sequence ID" value="GBG66448"/>
    <property type="gene ID" value="CBR_g61491"/>
</dbReference>
<organism evidence="2 3">
    <name type="scientific">Chara braunii</name>
    <name type="common">Braun's stonewort</name>
    <dbReference type="NCBI Taxonomy" id="69332"/>
    <lineage>
        <taxon>Eukaryota</taxon>
        <taxon>Viridiplantae</taxon>
        <taxon>Streptophyta</taxon>
        <taxon>Charophyceae</taxon>
        <taxon>Charales</taxon>
        <taxon>Characeae</taxon>
        <taxon>Chara</taxon>
    </lineage>
</organism>
<dbReference type="AlphaFoldDB" id="A0A388K8R7"/>
<evidence type="ECO:0000256" key="1">
    <source>
        <dbReference type="SAM" id="MobiDB-lite"/>
    </source>
</evidence>
<feature type="region of interest" description="Disordered" evidence="1">
    <location>
        <begin position="378"/>
        <end position="412"/>
    </location>
</feature>
<feature type="region of interest" description="Disordered" evidence="1">
    <location>
        <begin position="134"/>
        <end position="190"/>
    </location>
</feature>
<evidence type="ECO:0008006" key="4">
    <source>
        <dbReference type="Google" id="ProtNLM"/>
    </source>
</evidence>
<sequence length="412" mass="47353">MAGGGYRGLGRDKDRDRCQDYRRDFGPEDNRERVRDGRGDRQGEFDRGPYYERSQDYRQQPRRSAPVCGEPGHYRNQCPRLIGEGSSRTGLIRGRSLSPNRQHLVQGKWSLSEDPVAKQQLEELASSIVSMKELFDKEQEKKIEKARRKQEKKEREERDKEERLAAKRREEKKEEKLRREEADRERFRKEMRMQISMDVGGLGEHLQRTIDRAITHAKGKGKAAKTHSDAESYESESSDVEALSNQAERLVISEKRKRDPEKAVGDSPPMETPAKQSAKQGALNPVRLTKHLQLSCRRPPMKRATPPRKTPQRGVWRNKIPASVGPMGKLRFVTENLKALGNMTMDQLKEVCRLEDVQFETRKMETILAIAEKRTLTAYGSEHDEEEEQGAEQEDPAAEVVTKSDAEDEDES</sequence>
<evidence type="ECO:0000313" key="3">
    <source>
        <dbReference type="Proteomes" id="UP000265515"/>
    </source>
</evidence>
<gene>
    <name evidence="2" type="ORF">CBR_g61491</name>
</gene>
<comment type="caution">
    <text evidence="2">The sequence shown here is derived from an EMBL/GenBank/DDBJ whole genome shotgun (WGS) entry which is preliminary data.</text>
</comment>
<feature type="compositionally biased region" description="Acidic residues" evidence="1">
    <location>
        <begin position="383"/>
        <end position="397"/>
    </location>
</feature>
<reference evidence="2 3" key="1">
    <citation type="journal article" date="2018" name="Cell">
        <title>The Chara Genome: Secondary Complexity and Implications for Plant Terrestrialization.</title>
        <authorList>
            <person name="Nishiyama T."/>
            <person name="Sakayama H."/>
            <person name="Vries J.D."/>
            <person name="Buschmann H."/>
            <person name="Saint-Marcoux D."/>
            <person name="Ullrich K.K."/>
            <person name="Haas F.B."/>
            <person name="Vanderstraeten L."/>
            <person name="Becker D."/>
            <person name="Lang D."/>
            <person name="Vosolsobe S."/>
            <person name="Rombauts S."/>
            <person name="Wilhelmsson P.K.I."/>
            <person name="Janitza P."/>
            <person name="Kern R."/>
            <person name="Heyl A."/>
            <person name="Rumpler F."/>
            <person name="Villalobos L.I.A.C."/>
            <person name="Clay J.M."/>
            <person name="Skokan R."/>
            <person name="Toyoda A."/>
            <person name="Suzuki Y."/>
            <person name="Kagoshima H."/>
            <person name="Schijlen E."/>
            <person name="Tajeshwar N."/>
            <person name="Catarino B."/>
            <person name="Hetherington A.J."/>
            <person name="Saltykova A."/>
            <person name="Bonnot C."/>
            <person name="Breuninger H."/>
            <person name="Symeonidi A."/>
            <person name="Radhakrishnan G.V."/>
            <person name="Van Nieuwerburgh F."/>
            <person name="Deforce D."/>
            <person name="Chang C."/>
            <person name="Karol K.G."/>
            <person name="Hedrich R."/>
            <person name="Ulvskov P."/>
            <person name="Glockner G."/>
            <person name="Delwiche C.F."/>
            <person name="Petrasek J."/>
            <person name="Van de Peer Y."/>
            <person name="Friml J."/>
            <person name="Beilby M."/>
            <person name="Dolan L."/>
            <person name="Kohara Y."/>
            <person name="Sugano S."/>
            <person name="Fujiyama A."/>
            <person name="Delaux P.-M."/>
            <person name="Quint M."/>
            <person name="TheiBen G."/>
            <person name="Hagemann M."/>
            <person name="Harholt J."/>
            <person name="Dunand C."/>
            <person name="Zachgo S."/>
            <person name="Langdale J."/>
            <person name="Maumus F."/>
            <person name="Straeten D.V.D."/>
            <person name="Gould S.B."/>
            <person name="Rensing S.A."/>
        </authorList>
    </citation>
    <scope>NUCLEOTIDE SEQUENCE [LARGE SCALE GENOMIC DNA]</scope>
    <source>
        <strain evidence="2 3">S276</strain>
    </source>
</reference>
<feature type="region of interest" description="Disordered" evidence="1">
    <location>
        <begin position="213"/>
        <end position="285"/>
    </location>
</feature>
<feature type="compositionally biased region" description="Basic residues" evidence="1">
    <location>
        <begin position="215"/>
        <end position="225"/>
    </location>
</feature>
<feature type="compositionally biased region" description="Basic and acidic residues" evidence="1">
    <location>
        <begin position="251"/>
        <end position="264"/>
    </location>
</feature>
<feature type="compositionally biased region" description="Basic and acidic residues" evidence="1">
    <location>
        <begin position="134"/>
        <end position="143"/>
    </location>
</feature>
<accession>A0A388K8R7</accession>
<feature type="region of interest" description="Disordered" evidence="1">
    <location>
        <begin position="1"/>
        <end position="100"/>
    </location>
</feature>